<dbReference type="SUPFAM" id="SSF53335">
    <property type="entry name" value="S-adenosyl-L-methionine-dependent methyltransferases"/>
    <property type="match status" value="1"/>
</dbReference>
<keyword evidence="2 4" id="KW-0808">Transferase</keyword>
<dbReference type="GO" id="GO:0008168">
    <property type="term" value="F:methyltransferase activity"/>
    <property type="evidence" value="ECO:0007669"/>
    <property type="project" value="UniProtKB-KW"/>
</dbReference>
<protein>
    <submittedName>
        <fullName evidence="4">Class I SAM-dependent methyltransferase</fullName>
    </submittedName>
</protein>
<dbReference type="Gene3D" id="3.40.50.150">
    <property type="entry name" value="Vaccinia Virus protein VP39"/>
    <property type="match status" value="1"/>
</dbReference>
<keyword evidence="5" id="KW-1185">Reference proteome</keyword>
<feature type="domain" description="Methyltransferase" evidence="3">
    <location>
        <begin position="50"/>
        <end position="140"/>
    </location>
</feature>
<name>A0A849C9K9_9NOCA</name>
<keyword evidence="1 4" id="KW-0489">Methyltransferase</keyword>
<organism evidence="4 5">
    <name type="scientific">Nocardia uniformis</name>
    <dbReference type="NCBI Taxonomy" id="53432"/>
    <lineage>
        <taxon>Bacteria</taxon>
        <taxon>Bacillati</taxon>
        <taxon>Actinomycetota</taxon>
        <taxon>Actinomycetes</taxon>
        <taxon>Mycobacteriales</taxon>
        <taxon>Nocardiaceae</taxon>
        <taxon>Nocardia</taxon>
    </lineage>
</organism>
<reference evidence="4 5" key="1">
    <citation type="submission" date="2020-05" db="EMBL/GenBank/DDBJ databases">
        <title>MicrobeNet Type strains.</title>
        <authorList>
            <person name="Nicholson A.C."/>
        </authorList>
    </citation>
    <scope>NUCLEOTIDE SEQUENCE [LARGE SCALE GENOMIC DNA]</scope>
    <source>
        <strain evidence="4 5">JCM 3224</strain>
    </source>
</reference>
<dbReference type="Proteomes" id="UP000586827">
    <property type="component" value="Unassembled WGS sequence"/>
</dbReference>
<proteinExistence type="predicted"/>
<evidence type="ECO:0000259" key="3">
    <source>
        <dbReference type="Pfam" id="PF13649"/>
    </source>
</evidence>
<evidence type="ECO:0000313" key="4">
    <source>
        <dbReference type="EMBL" id="NNH74526.1"/>
    </source>
</evidence>
<evidence type="ECO:0000313" key="5">
    <source>
        <dbReference type="Proteomes" id="UP000586827"/>
    </source>
</evidence>
<dbReference type="Pfam" id="PF13649">
    <property type="entry name" value="Methyltransf_25"/>
    <property type="match status" value="1"/>
</dbReference>
<dbReference type="InterPro" id="IPR029063">
    <property type="entry name" value="SAM-dependent_MTases_sf"/>
</dbReference>
<evidence type="ECO:0000256" key="2">
    <source>
        <dbReference type="ARBA" id="ARBA00022679"/>
    </source>
</evidence>
<dbReference type="GO" id="GO:0032259">
    <property type="term" value="P:methylation"/>
    <property type="evidence" value="ECO:0007669"/>
    <property type="project" value="UniProtKB-KW"/>
</dbReference>
<dbReference type="PANTHER" id="PTHR43861:SF1">
    <property type="entry name" value="TRANS-ACONITATE 2-METHYLTRANSFERASE"/>
    <property type="match status" value="1"/>
</dbReference>
<dbReference type="CDD" id="cd02440">
    <property type="entry name" value="AdoMet_MTases"/>
    <property type="match status" value="1"/>
</dbReference>
<dbReference type="InterPro" id="IPR041698">
    <property type="entry name" value="Methyltransf_25"/>
</dbReference>
<dbReference type="RefSeq" id="WP_067516268.1">
    <property type="nucleotide sequence ID" value="NZ_JABELX010000014.1"/>
</dbReference>
<evidence type="ECO:0000256" key="1">
    <source>
        <dbReference type="ARBA" id="ARBA00022603"/>
    </source>
</evidence>
<dbReference type="PANTHER" id="PTHR43861">
    <property type="entry name" value="TRANS-ACONITATE 2-METHYLTRANSFERASE-RELATED"/>
    <property type="match status" value="1"/>
</dbReference>
<dbReference type="AlphaFoldDB" id="A0A849C9K9"/>
<accession>A0A849C9K9</accession>
<gene>
    <name evidence="4" type="ORF">HLB23_32550</name>
</gene>
<comment type="caution">
    <text evidence="4">The sequence shown here is derived from an EMBL/GenBank/DDBJ whole genome shotgun (WGS) entry which is preliminary data.</text>
</comment>
<dbReference type="EMBL" id="JABELX010000014">
    <property type="protein sequence ID" value="NNH74526.1"/>
    <property type="molecule type" value="Genomic_DNA"/>
</dbReference>
<sequence>MTEVANVVRTAYDKVAELYAAMYERALGQMPFDRAMLGAFAELAADTGPVADLGCGPGRLTGHLHAVGLDVFGVDLSPEMIRLARIAHPEIRFEQGSMASLDLADGALGALVAWYSIIHTPPEQLPTILDEFARVLRPNGLALLAFPVTDASVEAFDHKVATAYRWSPESLAELLDRHGLRTTMRMVREPNELERGRQACLLVEKGA</sequence>